<gene>
    <name evidence="1" type="primary">abhd17c</name>
    <name evidence="1" type="ORF">T03_7608</name>
</gene>
<comment type="caution">
    <text evidence="1">The sequence shown here is derived from an EMBL/GenBank/DDBJ whole genome shotgun (WGS) entry which is preliminary data.</text>
</comment>
<dbReference type="SUPFAM" id="SSF53474">
    <property type="entry name" value="alpha/beta-Hydrolases"/>
    <property type="match status" value="1"/>
</dbReference>
<dbReference type="InterPro" id="IPR029058">
    <property type="entry name" value="AB_hydrolase_fold"/>
</dbReference>
<dbReference type="STRING" id="45882.A0A0V1DF17"/>
<dbReference type="EMBL" id="JYDI01000008">
    <property type="protein sequence ID" value="KRY60021.1"/>
    <property type="molecule type" value="Genomic_DNA"/>
</dbReference>
<dbReference type="Proteomes" id="UP000054653">
    <property type="component" value="Unassembled WGS sequence"/>
</dbReference>
<protein>
    <submittedName>
        <fullName evidence="1">Alpha/beta hydrolase domain-containing protein 17C</fullName>
    </submittedName>
</protein>
<proteinExistence type="predicted"/>
<organism evidence="1 2">
    <name type="scientific">Trichinella britovi</name>
    <name type="common">Parasitic roundworm</name>
    <dbReference type="NCBI Taxonomy" id="45882"/>
    <lineage>
        <taxon>Eukaryota</taxon>
        <taxon>Metazoa</taxon>
        <taxon>Ecdysozoa</taxon>
        <taxon>Nematoda</taxon>
        <taxon>Enoplea</taxon>
        <taxon>Dorylaimia</taxon>
        <taxon>Trichinellida</taxon>
        <taxon>Trichinellidae</taxon>
        <taxon>Trichinella</taxon>
    </lineage>
</organism>
<dbReference type="AlphaFoldDB" id="A0A0V1DF17"/>
<accession>A0A0V1DF17</accession>
<keyword evidence="1" id="KW-0378">Hydrolase</keyword>
<sequence length="233" mass="26959">MLQAMRSSIRPKHINQASFDTVMGELCEICWREKDRYRRKRMVRFEEFLAQLHCICPPFPNIAIRKIAYNPPKPNLVQFWNLDGFDPNKILPQSVCYLLKEETDVACVHVKNPLQQPSEKDNVVDLENLCTYVGLPSSTLYKIADILNLDVISYDYSSYGISTGKLSEKHHYRSIQLLYNFMSNKLGIDDQRIIIRGKSLGTIPFVQFLPTVNCNFVILQSSILSDYRCVFPN</sequence>
<reference evidence="1 2" key="1">
    <citation type="submission" date="2015-01" db="EMBL/GenBank/DDBJ databases">
        <title>Evolution of Trichinella species and genotypes.</title>
        <authorList>
            <person name="Korhonen P.K."/>
            <person name="Edoardo P."/>
            <person name="Giuseppe L.R."/>
            <person name="Gasser R.B."/>
        </authorList>
    </citation>
    <scope>NUCLEOTIDE SEQUENCE [LARGE SCALE GENOMIC DNA]</scope>
    <source>
        <strain evidence="1">ISS120</strain>
    </source>
</reference>
<name>A0A0V1DF17_TRIBR</name>
<dbReference type="PANTHER" id="PTHR12277:SF81">
    <property type="entry name" value="PROTEIN ABHD13"/>
    <property type="match status" value="1"/>
</dbReference>
<evidence type="ECO:0000313" key="2">
    <source>
        <dbReference type="Proteomes" id="UP000054653"/>
    </source>
</evidence>
<dbReference type="GO" id="GO:0016787">
    <property type="term" value="F:hydrolase activity"/>
    <property type="evidence" value="ECO:0007669"/>
    <property type="project" value="UniProtKB-KW"/>
</dbReference>
<dbReference type="PANTHER" id="PTHR12277">
    <property type="entry name" value="ALPHA/BETA HYDROLASE DOMAIN-CONTAINING PROTEIN"/>
    <property type="match status" value="1"/>
</dbReference>
<dbReference type="OrthoDB" id="446723at2759"/>
<keyword evidence="2" id="KW-1185">Reference proteome</keyword>
<evidence type="ECO:0000313" key="1">
    <source>
        <dbReference type="EMBL" id="KRY60021.1"/>
    </source>
</evidence>